<evidence type="ECO:0000256" key="5">
    <source>
        <dbReference type="ARBA" id="ARBA00023004"/>
    </source>
</evidence>
<accession>A0AAJ6P9V7</accession>
<comment type="similarity">
    <text evidence="1">Belongs to the cytochrome P450 family.</text>
</comment>
<dbReference type="EMBL" id="CP124543">
    <property type="protein sequence ID" value="WGV26145.1"/>
    <property type="molecule type" value="Genomic_DNA"/>
</dbReference>
<dbReference type="PANTHER" id="PTHR24286:SF384">
    <property type="entry name" value="P450, PUTATIVE (EUROFUNG)-RELATED"/>
    <property type="match status" value="1"/>
</dbReference>
<evidence type="ECO:0000256" key="2">
    <source>
        <dbReference type="ARBA" id="ARBA00022617"/>
    </source>
</evidence>
<dbReference type="GO" id="GO:0005506">
    <property type="term" value="F:iron ion binding"/>
    <property type="evidence" value="ECO:0007669"/>
    <property type="project" value="InterPro"/>
</dbReference>
<reference evidence="9 10" key="1">
    <citation type="journal article" date="2023" name="Limnol Oceanogr Lett">
        <title>Environmental adaptations by the intertidal Antarctic cyanobacterium Halotia branconii CENA392 as revealed using long-read genome sequencing.</title>
        <authorList>
            <person name="Dextro R.B."/>
            <person name="Delbaje E."/>
            <person name="Freitas P.N.N."/>
            <person name="Geraldes V."/>
            <person name="Pinto E."/>
            <person name="Long P.F."/>
            <person name="Fiore M.F."/>
        </authorList>
    </citation>
    <scope>NUCLEOTIDE SEQUENCE [LARGE SCALE GENOMIC DNA]</scope>
    <source>
        <strain evidence="9 10">CENA392</strain>
    </source>
</reference>
<dbReference type="GO" id="GO:0016125">
    <property type="term" value="P:sterol metabolic process"/>
    <property type="evidence" value="ECO:0007669"/>
    <property type="project" value="TreeGrafter"/>
</dbReference>
<keyword evidence="3 7" id="KW-0479">Metal-binding</keyword>
<feature type="transmembrane region" description="Helical" evidence="8">
    <location>
        <begin position="167"/>
        <end position="183"/>
    </location>
</feature>
<keyword evidence="4" id="KW-0560">Oxidoreductase</keyword>
<keyword evidence="8" id="KW-0472">Membrane</keyword>
<dbReference type="GO" id="GO:0004497">
    <property type="term" value="F:monooxygenase activity"/>
    <property type="evidence" value="ECO:0007669"/>
    <property type="project" value="UniProtKB-KW"/>
</dbReference>
<feature type="binding site" description="axial binding residue" evidence="7">
    <location>
        <position position="578"/>
    </location>
    <ligand>
        <name>heme</name>
        <dbReference type="ChEBI" id="CHEBI:30413"/>
    </ligand>
    <ligandPart>
        <name>Fe</name>
        <dbReference type="ChEBI" id="CHEBI:18248"/>
    </ligandPart>
</feature>
<evidence type="ECO:0000313" key="9">
    <source>
        <dbReference type="EMBL" id="WGV26145.1"/>
    </source>
</evidence>
<dbReference type="GO" id="GO:0016705">
    <property type="term" value="F:oxidoreductase activity, acting on paired donors, with incorporation or reduction of molecular oxygen"/>
    <property type="evidence" value="ECO:0007669"/>
    <property type="project" value="InterPro"/>
</dbReference>
<dbReference type="InterPro" id="IPR036396">
    <property type="entry name" value="Cyt_P450_sf"/>
</dbReference>
<organism evidence="9 10">
    <name type="scientific">Halotia branconii CENA392</name>
    <dbReference type="NCBI Taxonomy" id="1539056"/>
    <lineage>
        <taxon>Bacteria</taxon>
        <taxon>Bacillati</taxon>
        <taxon>Cyanobacteriota</taxon>
        <taxon>Cyanophyceae</taxon>
        <taxon>Nostocales</taxon>
        <taxon>Nodulariaceae</taxon>
        <taxon>Halotia</taxon>
    </lineage>
</organism>
<evidence type="ECO:0000313" key="10">
    <source>
        <dbReference type="Proteomes" id="UP001223520"/>
    </source>
</evidence>
<feature type="transmembrane region" description="Helical" evidence="8">
    <location>
        <begin position="432"/>
        <end position="455"/>
    </location>
</feature>
<sequence length="630" mass="71323">MRIVKFKINVSLAEFTNTFLSFGIILIVALLAAELSPNLNLHRAIYSFWASSLLLIPAIYLYISLGKLAKSNNYWLLLWSFSFVAYLVHLFYEVFVISGNVKETFVAGGTAIATGKLILGLWWGIDVALAWFTDSSAKWIQIERIGINICVGLSFLVILIFQEGLARSLGVILAIAIVVALLVRSQDPLNNQNIADLPPGSFGLPFLGETISLAWDNHKFYRDRLQKYGSVFKTHLFGKPVIAFIGPEAFTFFLDQKYFTREQANPQPIQELLDWESLPLLDGEKHRDRKNLILQAFTPQAFDKYIPLIEEVATYYLKQWEQLGSFAWIPEYRKLSASLTNALFTGGVPGPTSEAVGEIIETFVKGFTSVPVNLRWNGYGKALQSRDKLLALIDKAIAQHRQQPQQDMLGILLQTRREDGSSLTDEQLRREVLHLFFAAYGGIYISLTFLSMTLAQHPEMMMLAREEVNAQVPDGSLNMERLQNLVYLKKLAYEIRRFYPINAATFFAKVKQECEFQNYRIPKDWGAVGGIHTTMHLPQVFPEPEQFKPCRFAPEKFAALPQNSYVPHGGGAPDSHRCPGEDLITVLIKVIAVHLLRKYNWELPPQNLELNCNLFPIPQDGLKVNFGLNK</sequence>
<keyword evidence="5 7" id="KW-0408">Iron</keyword>
<protein>
    <submittedName>
        <fullName evidence="9">Cytochrome P450</fullName>
    </submittedName>
</protein>
<dbReference type="InterPro" id="IPR002403">
    <property type="entry name" value="Cyt_P450_E_grp-IV"/>
</dbReference>
<dbReference type="Pfam" id="PF00067">
    <property type="entry name" value="p450"/>
    <property type="match status" value="2"/>
</dbReference>
<dbReference type="PANTHER" id="PTHR24286">
    <property type="entry name" value="CYTOCHROME P450 26"/>
    <property type="match status" value="1"/>
</dbReference>
<proteinExistence type="inferred from homology"/>
<evidence type="ECO:0000256" key="6">
    <source>
        <dbReference type="ARBA" id="ARBA00023033"/>
    </source>
</evidence>
<evidence type="ECO:0000256" key="4">
    <source>
        <dbReference type="ARBA" id="ARBA00023002"/>
    </source>
</evidence>
<keyword evidence="2 7" id="KW-0349">Heme</keyword>
<keyword evidence="8" id="KW-0812">Transmembrane</keyword>
<dbReference type="KEGG" id="hbq:QI031_01100"/>
<feature type="transmembrane region" description="Helical" evidence="8">
    <location>
        <begin position="12"/>
        <end position="32"/>
    </location>
</feature>
<dbReference type="RefSeq" id="WP_281483400.1">
    <property type="nucleotide sequence ID" value="NZ_CP124543.1"/>
</dbReference>
<keyword evidence="6" id="KW-0503">Monooxygenase</keyword>
<dbReference type="InterPro" id="IPR001128">
    <property type="entry name" value="Cyt_P450"/>
</dbReference>
<name>A0AAJ6P9V7_9CYAN</name>
<keyword evidence="10" id="KW-1185">Reference proteome</keyword>
<feature type="transmembrane region" description="Helical" evidence="8">
    <location>
        <begin position="75"/>
        <end position="92"/>
    </location>
</feature>
<feature type="transmembrane region" description="Helical" evidence="8">
    <location>
        <begin position="145"/>
        <end position="161"/>
    </location>
</feature>
<evidence type="ECO:0000256" key="1">
    <source>
        <dbReference type="ARBA" id="ARBA00010617"/>
    </source>
</evidence>
<feature type="transmembrane region" description="Helical" evidence="8">
    <location>
        <begin position="44"/>
        <end position="63"/>
    </location>
</feature>
<feature type="transmembrane region" description="Helical" evidence="8">
    <location>
        <begin position="112"/>
        <end position="133"/>
    </location>
</feature>
<dbReference type="Proteomes" id="UP001223520">
    <property type="component" value="Chromosome"/>
</dbReference>
<keyword evidence="8" id="KW-1133">Transmembrane helix</keyword>
<dbReference type="AlphaFoldDB" id="A0AAJ6P9V7"/>
<dbReference type="GO" id="GO:0020037">
    <property type="term" value="F:heme binding"/>
    <property type="evidence" value="ECO:0007669"/>
    <property type="project" value="InterPro"/>
</dbReference>
<comment type="cofactor">
    <cofactor evidence="7">
        <name>heme</name>
        <dbReference type="ChEBI" id="CHEBI:30413"/>
    </cofactor>
</comment>
<evidence type="ECO:0000256" key="3">
    <source>
        <dbReference type="ARBA" id="ARBA00022723"/>
    </source>
</evidence>
<dbReference type="Gene3D" id="1.10.630.10">
    <property type="entry name" value="Cytochrome P450"/>
    <property type="match status" value="1"/>
</dbReference>
<gene>
    <name evidence="9" type="ORF">QI031_01100</name>
</gene>
<evidence type="ECO:0000256" key="8">
    <source>
        <dbReference type="SAM" id="Phobius"/>
    </source>
</evidence>
<evidence type="ECO:0000256" key="7">
    <source>
        <dbReference type="PIRSR" id="PIRSR602403-1"/>
    </source>
</evidence>
<dbReference type="PRINTS" id="PR00465">
    <property type="entry name" value="EP450IV"/>
</dbReference>
<dbReference type="SUPFAM" id="SSF48264">
    <property type="entry name" value="Cytochrome P450"/>
    <property type="match status" value="1"/>
</dbReference>